<dbReference type="Proteomes" id="UP001168990">
    <property type="component" value="Unassembled WGS sequence"/>
</dbReference>
<reference evidence="1" key="1">
    <citation type="journal article" date="2023" name="bioRxiv">
        <title>Scaffold-level genome assemblies of two parasitoid biocontrol wasps reveal the parthenogenesis mechanism and an associated novel virus.</title>
        <authorList>
            <person name="Inwood S."/>
            <person name="Skelly J."/>
            <person name="Guhlin J."/>
            <person name="Harrop T."/>
            <person name="Goldson S."/>
            <person name="Dearden P."/>
        </authorList>
    </citation>
    <scope>NUCLEOTIDE SEQUENCE</scope>
    <source>
        <strain evidence="1">Irish</strain>
        <tissue evidence="1">Whole body</tissue>
    </source>
</reference>
<keyword evidence="2" id="KW-1185">Reference proteome</keyword>
<organism evidence="1 2">
    <name type="scientific">Microctonus aethiopoides</name>
    <dbReference type="NCBI Taxonomy" id="144406"/>
    <lineage>
        <taxon>Eukaryota</taxon>
        <taxon>Metazoa</taxon>
        <taxon>Ecdysozoa</taxon>
        <taxon>Arthropoda</taxon>
        <taxon>Hexapoda</taxon>
        <taxon>Insecta</taxon>
        <taxon>Pterygota</taxon>
        <taxon>Neoptera</taxon>
        <taxon>Endopterygota</taxon>
        <taxon>Hymenoptera</taxon>
        <taxon>Apocrita</taxon>
        <taxon>Ichneumonoidea</taxon>
        <taxon>Braconidae</taxon>
        <taxon>Euphorinae</taxon>
        <taxon>Microctonus</taxon>
    </lineage>
</organism>
<sequence length="105" mass="11833">MVVAPCERVVPVAGAHLSLWKAGMLVEYPMCRILKETNAHIGDTANSRMIIERLTSDEVKSKIKSIRSIYYLEVNKIEKSVAEYVNVISSFIFADNASFIIVSRR</sequence>
<protein>
    <submittedName>
        <fullName evidence="1">Uncharacterized protein</fullName>
    </submittedName>
</protein>
<evidence type="ECO:0000313" key="2">
    <source>
        <dbReference type="Proteomes" id="UP001168990"/>
    </source>
</evidence>
<dbReference type="AlphaFoldDB" id="A0AA39FJC7"/>
<name>A0AA39FJC7_9HYME</name>
<dbReference type="EMBL" id="JAQQBS010000003">
    <property type="protein sequence ID" value="KAK0170613.1"/>
    <property type="molecule type" value="Genomic_DNA"/>
</dbReference>
<evidence type="ECO:0000313" key="1">
    <source>
        <dbReference type="EMBL" id="KAK0170613.1"/>
    </source>
</evidence>
<comment type="caution">
    <text evidence="1">The sequence shown here is derived from an EMBL/GenBank/DDBJ whole genome shotgun (WGS) entry which is preliminary data.</text>
</comment>
<accession>A0AA39FJC7</accession>
<proteinExistence type="predicted"/>
<reference evidence="1" key="2">
    <citation type="submission" date="2023-03" db="EMBL/GenBank/DDBJ databases">
        <authorList>
            <person name="Inwood S.N."/>
            <person name="Skelly J.G."/>
            <person name="Guhlin J."/>
            <person name="Harrop T.W.R."/>
            <person name="Goldson S.G."/>
            <person name="Dearden P.K."/>
        </authorList>
    </citation>
    <scope>NUCLEOTIDE SEQUENCE</scope>
    <source>
        <strain evidence="1">Irish</strain>
        <tissue evidence="1">Whole body</tissue>
    </source>
</reference>
<gene>
    <name evidence="1" type="ORF">PV328_008446</name>
</gene>